<dbReference type="PANTHER" id="PTHR13109">
    <property type="entry name" value="NEUROCHONDRIN"/>
    <property type="match status" value="1"/>
</dbReference>
<comment type="caution">
    <text evidence="1">The sequence shown here is derived from an EMBL/GenBank/DDBJ whole genome shotgun (WGS) entry which is preliminary data.</text>
</comment>
<dbReference type="InterPro" id="IPR016024">
    <property type="entry name" value="ARM-type_fold"/>
</dbReference>
<dbReference type="SUPFAM" id="SSF48371">
    <property type="entry name" value="ARM repeat"/>
    <property type="match status" value="1"/>
</dbReference>
<dbReference type="OrthoDB" id="8962942at2759"/>
<dbReference type="Proteomes" id="UP000258309">
    <property type="component" value="Unassembled WGS sequence"/>
</dbReference>
<organism evidence="1 2">
    <name type="scientific">Scytalidium lignicola</name>
    <name type="common">Hyphomycete</name>
    <dbReference type="NCBI Taxonomy" id="5539"/>
    <lineage>
        <taxon>Eukaryota</taxon>
        <taxon>Fungi</taxon>
        <taxon>Dikarya</taxon>
        <taxon>Ascomycota</taxon>
        <taxon>Pezizomycotina</taxon>
        <taxon>Leotiomycetes</taxon>
        <taxon>Leotiomycetes incertae sedis</taxon>
        <taxon>Scytalidium</taxon>
    </lineage>
</organism>
<dbReference type="Pfam" id="PF05536">
    <property type="entry name" value="Neurochondrin"/>
    <property type="match status" value="1"/>
</dbReference>
<dbReference type="STRING" id="5539.A0A3E2H997"/>
<feature type="non-terminal residue" evidence="1">
    <location>
        <position position="655"/>
    </location>
</feature>
<dbReference type="AlphaFoldDB" id="A0A3E2H997"/>
<evidence type="ECO:0000313" key="1">
    <source>
        <dbReference type="EMBL" id="RFU29995.1"/>
    </source>
</evidence>
<dbReference type="PANTHER" id="PTHR13109:SF7">
    <property type="entry name" value="NEUROCHONDRIN"/>
    <property type="match status" value="1"/>
</dbReference>
<evidence type="ECO:0000313" key="2">
    <source>
        <dbReference type="Proteomes" id="UP000258309"/>
    </source>
</evidence>
<reference evidence="1 2" key="1">
    <citation type="submission" date="2018-05" db="EMBL/GenBank/DDBJ databases">
        <title>Draft genome sequence of Scytalidium lignicola DSM 105466, a ubiquitous saprotrophic fungus.</title>
        <authorList>
            <person name="Buettner E."/>
            <person name="Gebauer A.M."/>
            <person name="Hofrichter M."/>
            <person name="Liers C."/>
            <person name="Kellner H."/>
        </authorList>
    </citation>
    <scope>NUCLEOTIDE SEQUENCE [LARGE SCALE GENOMIC DNA]</scope>
    <source>
        <strain evidence="1 2">DSM 105466</strain>
    </source>
</reference>
<dbReference type="OMA" id="CFAWLNS"/>
<name>A0A3E2H997_SCYLI</name>
<feature type="non-terminal residue" evidence="1">
    <location>
        <position position="1"/>
    </location>
</feature>
<evidence type="ECO:0008006" key="3">
    <source>
        <dbReference type="Google" id="ProtNLM"/>
    </source>
</evidence>
<proteinExistence type="predicted"/>
<gene>
    <name evidence="1" type="ORF">B7463_g6371</name>
</gene>
<sequence>MEEVPNSGEKADSDHHMQISQNGAIQQLQALLKAKDDTSRFVGLALLKSMLDNRKDLIENPSEVCRLWQSISPKFLDRLLRAQIAGNGSKEEARDMVDLAVAVLHAFTIILPNDIRRQDRLIKRIVPLINAIVQSSKSSTELILQTLLTLVSQVEGALELMKLDNWSPLIEIALEHPLVLDIISYTWMNASTVNSESSNVRRSIDLVMPNLLLVFRGTDAVTFLNFSANFIRSTQLDIFSQTPKWLQPLTDMIHKLVTTRPTADSRSAYTQLAAVILQQFPETSPDLLFRDDSTGQKDKKPFSYLFINLLLVDLRTSFPTLLEKLNSPEYPDISQRLIAAFDIISSFIGFLVRSLYDESGSVPIQMPPDLLLTLRKTIAETMSLTIEYFRDRWDASIAGAAGLHPNSRAKPSEAGGDRLTLTWDSKTYNVKEDPLILAGIRSLSIWIREDENENLRKESAGLMDMFIGLYETSSSEVLDFRYPILLALEGIIMTEDGVESFLNQEGWHIIFQDLETILMTAPSGRQSTNAPSLATISRGLEIVRILIAITDQWNSGMLTEGPMKAITLTASMKISSGPSSPQLLELQIAMLQLSAALLSKAHDGMRKRYKTCTNTIKDTLKELESSVNLLDDKVEATELMKLLEDVSLDLENINL</sequence>
<protein>
    <recommendedName>
        <fullName evidence="3">DUF1941 family protein</fullName>
    </recommendedName>
</protein>
<keyword evidence="2" id="KW-1185">Reference proteome</keyword>
<dbReference type="InterPro" id="IPR008709">
    <property type="entry name" value="Neurochondrin"/>
</dbReference>
<dbReference type="EMBL" id="NCSJ02000112">
    <property type="protein sequence ID" value="RFU29995.1"/>
    <property type="molecule type" value="Genomic_DNA"/>
</dbReference>
<accession>A0A3E2H997</accession>